<reference evidence="4 5" key="1">
    <citation type="submission" date="2019-04" db="EMBL/GenBank/DDBJ databases">
        <authorList>
            <person name="Li Y."/>
            <person name="Wang J."/>
        </authorList>
    </citation>
    <scope>NUCLEOTIDE SEQUENCE [LARGE SCALE GENOMIC DNA]</scope>
    <source>
        <strain evidence="4 5">DSM 14668</strain>
    </source>
</reference>
<feature type="chain" id="PRO_5020435771" evidence="2">
    <location>
        <begin position="26"/>
        <end position="486"/>
    </location>
</feature>
<dbReference type="EMBL" id="SSMQ01000036">
    <property type="protein sequence ID" value="TKD01977.1"/>
    <property type="molecule type" value="Genomic_DNA"/>
</dbReference>
<dbReference type="SUPFAM" id="SSF53300">
    <property type="entry name" value="vWA-like"/>
    <property type="match status" value="1"/>
</dbReference>
<protein>
    <submittedName>
        <fullName evidence="4">VWA domain-containing protein</fullName>
    </submittedName>
</protein>
<dbReference type="SMART" id="SM00327">
    <property type="entry name" value="VWA"/>
    <property type="match status" value="1"/>
</dbReference>
<dbReference type="Proteomes" id="UP000309215">
    <property type="component" value="Unassembled WGS sequence"/>
</dbReference>
<dbReference type="PANTHER" id="PTHR10579:SF43">
    <property type="entry name" value="ZINC FINGER (C3HC4-TYPE RING FINGER) FAMILY PROTEIN"/>
    <property type="match status" value="1"/>
</dbReference>
<gene>
    <name evidence="4" type="ORF">E8A74_29360</name>
</gene>
<dbReference type="InterPro" id="IPR002035">
    <property type="entry name" value="VWF_A"/>
</dbReference>
<sequence length="486" mass="50767">MKVQSVALLSALGMLVSGSSGYLLAPATSGATTLGAAPEARVGDVAPATAAQDVAATFSTGTTLRMEGRLGHGRLEQGGARTTYVMVEVHADGAEDGKRVAENHLAIVIDRSGSMKGDRLPRALAAANAAVDRLEDGDRVSVISFDTRPTTDVSMTTVNTSTRQVIRSAIQNIALGGDTCISCGIQAGVDELRRSESAADRMIVLSDGDATAGVRDVPGFASIARSARDAGIGVSTIGVGTSYNQKIMGAIALHSGGRHHFIEDAASLERVFLAEADKLRSTVAVSAAVTVDLAEGVTLARVFDRSFSRNGQRLTVPLGNFSAGDTKTLLLELQVPADAEGITPVADVRLRFDDRKTGGEGSCSGKLDVRIGADGEAGSELDPIIATRIERTRTADTLDAVNDLLEQGRTEEAEAKLAAQEKSLREVTERARRAGGGTKGEVLAQDLEEQTSTIAGAKKDVAAKPKGIDKARAQRKYVEAANPYRD</sequence>
<evidence type="ECO:0000259" key="3">
    <source>
        <dbReference type="PROSITE" id="PS50234"/>
    </source>
</evidence>
<feature type="domain" description="VWFA" evidence="3">
    <location>
        <begin position="104"/>
        <end position="283"/>
    </location>
</feature>
<dbReference type="RefSeq" id="WP_136932414.1">
    <property type="nucleotide sequence ID" value="NZ_SSMQ01000036.1"/>
</dbReference>
<organism evidence="4 5">
    <name type="scientific">Polyangium fumosum</name>
    <dbReference type="NCBI Taxonomy" id="889272"/>
    <lineage>
        <taxon>Bacteria</taxon>
        <taxon>Pseudomonadati</taxon>
        <taxon>Myxococcota</taxon>
        <taxon>Polyangia</taxon>
        <taxon>Polyangiales</taxon>
        <taxon>Polyangiaceae</taxon>
        <taxon>Polyangium</taxon>
    </lineage>
</organism>
<accession>A0A4U1J487</accession>
<feature type="region of interest" description="Disordered" evidence="1">
    <location>
        <begin position="461"/>
        <end position="486"/>
    </location>
</feature>
<evidence type="ECO:0000313" key="5">
    <source>
        <dbReference type="Proteomes" id="UP000309215"/>
    </source>
</evidence>
<dbReference type="OrthoDB" id="9781333at2"/>
<dbReference type="InterPro" id="IPR036465">
    <property type="entry name" value="vWFA_dom_sf"/>
</dbReference>
<name>A0A4U1J487_9BACT</name>
<feature type="signal peptide" evidence="2">
    <location>
        <begin position="1"/>
        <end position="25"/>
    </location>
</feature>
<evidence type="ECO:0000256" key="2">
    <source>
        <dbReference type="SAM" id="SignalP"/>
    </source>
</evidence>
<dbReference type="Gene3D" id="3.40.50.410">
    <property type="entry name" value="von Willebrand factor, type A domain"/>
    <property type="match status" value="1"/>
</dbReference>
<dbReference type="PANTHER" id="PTHR10579">
    <property type="entry name" value="CALCIUM-ACTIVATED CHLORIDE CHANNEL REGULATOR"/>
    <property type="match status" value="1"/>
</dbReference>
<dbReference type="InterPro" id="IPR051266">
    <property type="entry name" value="CLCR"/>
</dbReference>
<keyword evidence="5" id="KW-1185">Reference proteome</keyword>
<proteinExistence type="predicted"/>
<dbReference type="AlphaFoldDB" id="A0A4U1J487"/>
<keyword evidence="2" id="KW-0732">Signal</keyword>
<evidence type="ECO:0000256" key="1">
    <source>
        <dbReference type="SAM" id="MobiDB-lite"/>
    </source>
</evidence>
<dbReference type="Pfam" id="PF00092">
    <property type="entry name" value="VWA"/>
    <property type="match status" value="1"/>
</dbReference>
<comment type="caution">
    <text evidence="4">The sequence shown here is derived from an EMBL/GenBank/DDBJ whole genome shotgun (WGS) entry which is preliminary data.</text>
</comment>
<evidence type="ECO:0000313" key="4">
    <source>
        <dbReference type="EMBL" id="TKD01977.1"/>
    </source>
</evidence>
<dbReference type="PROSITE" id="PS50234">
    <property type="entry name" value="VWFA"/>
    <property type="match status" value="1"/>
</dbReference>